<evidence type="ECO:0000256" key="9">
    <source>
        <dbReference type="ARBA" id="ARBA00023172"/>
    </source>
</evidence>
<feature type="compositionally biased region" description="Polar residues" evidence="13">
    <location>
        <begin position="964"/>
        <end position="980"/>
    </location>
</feature>
<evidence type="ECO:0000256" key="3">
    <source>
        <dbReference type="ARBA" id="ARBA00006793"/>
    </source>
</evidence>
<evidence type="ECO:0000256" key="7">
    <source>
        <dbReference type="ARBA" id="ARBA00022840"/>
    </source>
</evidence>
<dbReference type="AlphaFoldDB" id="A0ABD2C5C4"/>
<feature type="coiled-coil region" evidence="12">
    <location>
        <begin position="398"/>
        <end position="467"/>
    </location>
</feature>
<feature type="region of interest" description="Disordered" evidence="13">
    <location>
        <begin position="1"/>
        <end position="32"/>
    </location>
</feature>
<dbReference type="GO" id="GO:0005524">
    <property type="term" value="F:ATP binding"/>
    <property type="evidence" value="ECO:0007669"/>
    <property type="project" value="UniProtKB-KW"/>
</dbReference>
<dbReference type="EMBL" id="JAUDFV010000020">
    <property type="protein sequence ID" value="KAL2740227.1"/>
    <property type="molecule type" value="Genomic_DNA"/>
</dbReference>
<organism evidence="15 16">
    <name type="scientific">Vespula squamosa</name>
    <name type="common">Southern yellow jacket</name>
    <name type="synonym">Wasp</name>
    <dbReference type="NCBI Taxonomy" id="30214"/>
    <lineage>
        <taxon>Eukaryota</taxon>
        <taxon>Metazoa</taxon>
        <taxon>Ecdysozoa</taxon>
        <taxon>Arthropoda</taxon>
        <taxon>Hexapoda</taxon>
        <taxon>Insecta</taxon>
        <taxon>Pterygota</taxon>
        <taxon>Neoptera</taxon>
        <taxon>Endopterygota</taxon>
        <taxon>Hymenoptera</taxon>
        <taxon>Apocrita</taxon>
        <taxon>Aculeata</taxon>
        <taxon>Vespoidea</taxon>
        <taxon>Vespidae</taxon>
        <taxon>Vespinae</taxon>
        <taxon>Vespula</taxon>
    </lineage>
</organism>
<keyword evidence="5" id="KW-0547">Nucleotide-binding</keyword>
<keyword evidence="8 12" id="KW-0175">Coiled coil</keyword>
<evidence type="ECO:0000256" key="13">
    <source>
        <dbReference type="SAM" id="MobiDB-lite"/>
    </source>
</evidence>
<dbReference type="GO" id="GO:0006310">
    <property type="term" value="P:DNA recombination"/>
    <property type="evidence" value="ECO:0007669"/>
    <property type="project" value="UniProtKB-KW"/>
</dbReference>
<dbReference type="SUPFAM" id="SSF52540">
    <property type="entry name" value="P-loop containing nucleoside triphosphate hydrolases"/>
    <property type="match status" value="1"/>
</dbReference>
<evidence type="ECO:0000256" key="8">
    <source>
        <dbReference type="ARBA" id="ARBA00023054"/>
    </source>
</evidence>
<feature type="coiled-coil region" evidence="12">
    <location>
        <begin position="736"/>
        <end position="780"/>
    </location>
</feature>
<protein>
    <submittedName>
        <fullName evidence="15">Structural maintenance of chromosomes protein 6 isoform X1</fullName>
    </submittedName>
</protein>
<evidence type="ECO:0000259" key="14">
    <source>
        <dbReference type="Pfam" id="PF02463"/>
    </source>
</evidence>
<dbReference type="Gene3D" id="3.40.50.300">
    <property type="entry name" value="P-loop containing nucleotide triphosphate hydrolases"/>
    <property type="match status" value="2"/>
</dbReference>
<dbReference type="InterPro" id="IPR027417">
    <property type="entry name" value="P-loop_NTPase"/>
</dbReference>
<keyword evidence="16" id="KW-1185">Reference proteome</keyword>
<evidence type="ECO:0000256" key="11">
    <source>
        <dbReference type="ARBA" id="ARBA00023242"/>
    </source>
</evidence>
<evidence type="ECO:0000313" key="15">
    <source>
        <dbReference type="EMBL" id="KAL2740227.1"/>
    </source>
</evidence>
<accession>A0ABD2C5C4</accession>
<keyword evidence="6" id="KW-0227">DNA damage</keyword>
<evidence type="ECO:0000256" key="5">
    <source>
        <dbReference type="ARBA" id="ARBA00022741"/>
    </source>
</evidence>
<dbReference type="PANTHER" id="PTHR19306">
    <property type="entry name" value="STRUCTURAL MAINTENANCE OF CHROMOSOMES 5,6 SMC5, SMC6"/>
    <property type="match status" value="1"/>
</dbReference>
<evidence type="ECO:0000256" key="10">
    <source>
        <dbReference type="ARBA" id="ARBA00023204"/>
    </source>
</evidence>
<keyword evidence="11" id="KW-0539">Nucleus</keyword>
<keyword evidence="4" id="KW-0158">Chromosome</keyword>
<keyword evidence="10" id="KW-0234">DNA repair</keyword>
<evidence type="ECO:0000313" key="16">
    <source>
        <dbReference type="Proteomes" id="UP001607302"/>
    </source>
</evidence>
<dbReference type="PANTHER" id="PTHR19306:SF6">
    <property type="entry name" value="STRUCTURAL MAINTENANCE OF CHROMOSOMES PROTEIN 6"/>
    <property type="match status" value="1"/>
</dbReference>
<evidence type="ECO:0000256" key="12">
    <source>
        <dbReference type="SAM" id="Coils"/>
    </source>
</evidence>
<comment type="subcellular location">
    <subcellularLocation>
        <location evidence="2">Chromosome</location>
    </subcellularLocation>
    <subcellularLocation>
        <location evidence="1">Nucleus</location>
    </subcellularLocation>
</comment>
<comment type="caution">
    <text evidence="15">The sequence shown here is derived from an EMBL/GenBank/DDBJ whole genome shotgun (WGS) entry which is preliminary data.</text>
</comment>
<evidence type="ECO:0000256" key="4">
    <source>
        <dbReference type="ARBA" id="ARBA00022454"/>
    </source>
</evidence>
<sequence>MANEERIRKKRRSVEFENSNRKKSKNSYDDSSTREYTVGKITRIAMQNFMCHDAMQVTLNQNVNFIVGRNGSGKSAILTALTIGLGARANVTNRGVSVKDFIKKGKSVAVIEITLINKGCMAYKHDIYGDLITIIRSIGKRSGYKIKNWQGEVVSTKRDELESILYAMNIQIDNPISILNQDVSKTFLVSSKSEEKYELFMKATRLDVIGNNYREAIISSEEASKKLEQANEVLHKTKQELDDLKEKIKLLNEVDGLRNKLEDLHMELQWAIAISEEIKLQHYEENLQKCKQKLQELKETAGSMESKNAEITEKMTQLQNEVHQAEQEVSDSSNKFKDVKNKYIVEKETYSAKIKELRTVQIKTKHLADDINLLHKEIQRLECGDDKQDERNKIKQCLGELQHKLDEVEAMLRTKKTDSMHLETNRARRSQEIQSKKIEIDSNEVRIRKLKRELQVLKQQSDNALIVFGPNIPRLLKRIEEEYKKGRFKQRPRGPLGAYVKMKDPEWIPAVENFLGATCFSTFCADNSEDAKVLTKIMEEVFLNEKAPQIVYSKFFSKIHDVSQHCTRSSDYFNMLEAMDISDPVVANCLIDQWEIECVLLIPTSQEACEIMSDAKKVPRYCKRAITQQGDLFYPDPNYRTYGARRGIRAKYLQISTTEAIQRLEEELAIVEEERNAGMELYKNLCGETERTQRELADVNAKIVKLCSARDKYKIAINDFTDKIKASEAISVTVFHTELIELEKKLQNEKSEEERLSIEVEQLERSINNLEKEVKHYRELRYGLDLKVNPLNEEIRRLKDEKEILYLKDQQASRTLEKTKEAVQNAVAEFENQQEITNKAMENANKYCPRMNTERTVNEIKNLHKSLKWKIHEVEQSFGSKKELSKKLKSMKEKYSNVIEFSSVIEENNRNQLRRLKSRKKMYEDMKEAIGINVKNSFSTILALRKYKGSINIDHVHRLLTLQVSPQNDNQNSTTDTRSLSGGERSYSTVAFMLALWDCTNLPFYFLDEFDVFMDKINRRVIMDILLDYTKSHPQCQFTFLTPLDTSNILAEDFVTIHQLAPPERA</sequence>
<proteinExistence type="inferred from homology"/>
<evidence type="ECO:0000256" key="2">
    <source>
        <dbReference type="ARBA" id="ARBA00004286"/>
    </source>
</evidence>
<dbReference type="InterPro" id="IPR003395">
    <property type="entry name" value="RecF/RecN/SMC_N"/>
</dbReference>
<dbReference type="GO" id="GO:0006281">
    <property type="term" value="P:DNA repair"/>
    <property type="evidence" value="ECO:0007669"/>
    <property type="project" value="UniProtKB-KW"/>
</dbReference>
<feature type="domain" description="RecF/RecN/SMC N-terminal" evidence="14">
    <location>
        <begin position="41"/>
        <end position="1039"/>
    </location>
</feature>
<feature type="coiled-coil region" evidence="12">
    <location>
        <begin position="654"/>
        <end position="681"/>
    </location>
</feature>
<dbReference type="GO" id="GO:0005634">
    <property type="term" value="C:nucleus"/>
    <property type="evidence" value="ECO:0007669"/>
    <property type="project" value="UniProtKB-SubCell"/>
</dbReference>
<dbReference type="Proteomes" id="UP001607302">
    <property type="component" value="Unassembled WGS sequence"/>
</dbReference>
<keyword evidence="7" id="KW-0067">ATP-binding</keyword>
<keyword evidence="9" id="KW-0233">DNA recombination</keyword>
<reference evidence="15 16" key="1">
    <citation type="journal article" date="2024" name="Ann. Entomol. Soc. Am.">
        <title>Genomic analyses of the southern and eastern yellowjacket wasps (Hymenoptera: Vespidae) reveal evolutionary signatures of social life.</title>
        <authorList>
            <person name="Catto M.A."/>
            <person name="Caine P.B."/>
            <person name="Orr S.E."/>
            <person name="Hunt B.G."/>
            <person name="Goodisman M.A.D."/>
        </authorList>
    </citation>
    <scope>NUCLEOTIDE SEQUENCE [LARGE SCALE GENOMIC DNA]</scope>
    <source>
        <strain evidence="15">233</strain>
        <tissue evidence="15">Head and thorax</tissue>
    </source>
</reference>
<dbReference type="GO" id="GO:0005694">
    <property type="term" value="C:chromosome"/>
    <property type="evidence" value="ECO:0007669"/>
    <property type="project" value="UniProtKB-SubCell"/>
</dbReference>
<evidence type="ECO:0000256" key="1">
    <source>
        <dbReference type="ARBA" id="ARBA00004123"/>
    </source>
</evidence>
<comment type="similarity">
    <text evidence="3">Belongs to the SMC family. SMC6 subfamily.</text>
</comment>
<feature type="coiled-coil region" evidence="12">
    <location>
        <begin position="220"/>
        <end position="342"/>
    </location>
</feature>
<name>A0ABD2C5C4_VESSQ</name>
<evidence type="ECO:0000256" key="6">
    <source>
        <dbReference type="ARBA" id="ARBA00022763"/>
    </source>
</evidence>
<dbReference type="Pfam" id="PF02463">
    <property type="entry name" value="SMC_N"/>
    <property type="match status" value="1"/>
</dbReference>
<gene>
    <name evidence="15" type="ORF">V1478_000368</name>
</gene>
<feature type="region of interest" description="Disordered" evidence="13">
    <location>
        <begin position="964"/>
        <end position="983"/>
    </location>
</feature>
<dbReference type="SUPFAM" id="SSF57997">
    <property type="entry name" value="Tropomyosin"/>
    <property type="match status" value="1"/>
</dbReference>